<accession>A0A1B0AMB6</accession>
<name>A0A1B0AMB6_9MUSC</name>
<dbReference type="Proteomes" id="UP000092460">
    <property type="component" value="Unassembled WGS sequence"/>
</dbReference>
<evidence type="ECO:0000313" key="2">
    <source>
        <dbReference type="Proteomes" id="UP000092460"/>
    </source>
</evidence>
<organism evidence="1 2">
    <name type="scientific">Glossina palpalis gambiensis</name>
    <dbReference type="NCBI Taxonomy" id="67801"/>
    <lineage>
        <taxon>Eukaryota</taxon>
        <taxon>Metazoa</taxon>
        <taxon>Ecdysozoa</taxon>
        <taxon>Arthropoda</taxon>
        <taxon>Hexapoda</taxon>
        <taxon>Insecta</taxon>
        <taxon>Pterygota</taxon>
        <taxon>Neoptera</taxon>
        <taxon>Endopterygota</taxon>
        <taxon>Diptera</taxon>
        <taxon>Brachycera</taxon>
        <taxon>Muscomorpha</taxon>
        <taxon>Hippoboscoidea</taxon>
        <taxon>Glossinidae</taxon>
        <taxon>Glossina</taxon>
    </lineage>
</organism>
<keyword evidence="2" id="KW-1185">Reference proteome</keyword>
<reference evidence="1" key="2">
    <citation type="submission" date="2020-05" db="UniProtKB">
        <authorList>
            <consortium name="EnsemblMetazoa"/>
        </authorList>
    </citation>
    <scope>IDENTIFICATION</scope>
    <source>
        <strain evidence="1">IAEA</strain>
    </source>
</reference>
<dbReference type="EnsemblMetazoa" id="GPPI001688-RA">
    <property type="protein sequence ID" value="GPPI001688-PA"/>
    <property type="gene ID" value="GPPI001688"/>
</dbReference>
<dbReference type="AlphaFoldDB" id="A0A1B0AMB6"/>
<protein>
    <submittedName>
        <fullName evidence="1">Uncharacterized protein</fullName>
    </submittedName>
</protein>
<dbReference type="VEuPathDB" id="VectorBase:GPPI001688"/>
<evidence type="ECO:0000313" key="1">
    <source>
        <dbReference type="EnsemblMetazoa" id="GPPI001688-PA"/>
    </source>
</evidence>
<reference evidence="2" key="1">
    <citation type="submission" date="2015-01" db="EMBL/GenBank/DDBJ databases">
        <authorList>
            <person name="Aksoy S."/>
            <person name="Warren W."/>
            <person name="Wilson R.K."/>
        </authorList>
    </citation>
    <scope>NUCLEOTIDE SEQUENCE [LARGE SCALE GENOMIC DNA]</scope>
    <source>
        <strain evidence="2">IAEA</strain>
    </source>
</reference>
<sequence>MVLISNVLFSEALKKYPESWGLDSNYINWQKCGKELADELTDKTDTTVIVGDVCSKWQTRRRRSLNRLNKNRKGTRCTRLGAYFWYAIKLGLQHAANRISNDILAYGESRVEIEDSIID</sequence>
<proteinExistence type="predicted"/>
<dbReference type="EMBL" id="JXJN01000386">
    <property type="status" value="NOT_ANNOTATED_CDS"/>
    <property type="molecule type" value="Genomic_DNA"/>
</dbReference>